<dbReference type="PANTHER" id="PTHR36454">
    <property type="entry name" value="LMO2823 PROTEIN"/>
    <property type="match status" value="1"/>
</dbReference>
<dbReference type="STRING" id="454171.CP488_01782"/>
<dbReference type="InterPro" id="IPR008323">
    <property type="entry name" value="UCP033563"/>
</dbReference>
<dbReference type="PANTHER" id="PTHR36454:SF1">
    <property type="entry name" value="DUF1015 DOMAIN-CONTAINING PROTEIN"/>
    <property type="match status" value="1"/>
</dbReference>
<dbReference type="eggNOG" id="COG4198">
    <property type="taxonomic scope" value="Bacteria"/>
</dbReference>
<dbReference type="Pfam" id="PF06245">
    <property type="entry name" value="DUF1015"/>
    <property type="match status" value="1"/>
</dbReference>
<organism evidence="1 2">
    <name type="scientific">Chthonomonas calidirosea (strain DSM 23976 / ICMP 18418 / T49)</name>
    <dbReference type="NCBI Taxonomy" id="1303518"/>
    <lineage>
        <taxon>Bacteria</taxon>
        <taxon>Bacillati</taxon>
        <taxon>Armatimonadota</taxon>
        <taxon>Chthonomonadia</taxon>
        <taxon>Chthonomonadales</taxon>
        <taxon>Chthonomonadaceae</taxon>
        <taxon>Chthonomonas</taxon>
    </lineage>
</organism>
<sequence length="443" mass="50566">MAVVQPFRGIHYDPQRVNLADVISPPYDVLSAEDQEDLYRKHPYNIVRLILNREEVGDNEEFNRYTRAAAFLEDALRAGVLVQDAQPCLYAYLQRFPHPLQSGRVCERWALLVALKLEPYENGVVLPHEETHTKAKEDRLRLMRATKANPEPIYGLYEDADGAISALLRQALQTTSPLLTAALPSPINPDIREEHIVYACAAPDLLESFQVQFHQKRVWIADGHHRYETALNYQREQGGPSTPPRPHDFILMGLTAFEDLGLVVLPTHRLVRNIASERLESLGLLLERHFHVFPMELAAARDWLNAGAETERRFVVVLPSKAYGLRPREEVLPESILPERHSEAWRRLDVSLLQVLVLDCTLGISWHDLAHTEDVAYTRNEEEAVQLVQSGAFQLACLLRPPRVQEIRDVAAAGDKMPQKSTYFYPKLYSGLILRSFPLEERE</sequence>
<dbReference type="HOGENOM" id="CLU_031277_2_0_0"/>
<evidence type="ECO:0000313" key="1">
    <source>
        <dbReference type="EMBL" id="CCW36119.1"/>
    </source>
</evidence>
<dbReference type="Proteomes" id="UP000014227">
    <property type="component" value="Chromosome I"/>
</dbReference>
<keyword evidence="2" id="KW-1185">Reference proteome</keyword>
<dbReference type="InParanoid" id="S0EZB0"/>
<protein>
    <submittedName>
        <fullName evidence="1">Uncharacterized conserved protein</fullName>
    </submittedName>
</protein>
<dbReference type="PATRIC" id="fig|1303518.3.peg.2404"/>
<accession>S0EZB0</accession>
<dbReference type="KEGG" id="ccz:CCALI_02313"/>
<dbReference type="EMBL" id="HF951689">
    <property type="protein sequence ID" value="CCW36119.1"/>
    <property type="molecule type" value="Genomic_DNA"/>
</dbReference>
<dbReference type="RefSeq" id="WP_016483638.1">
    <property type="nucleotide sequence ID" value="NC_021487.1"/>
</dbReference>
<evidence type="ECO:0000313" key="2">
    <source>
        <dbReference type="Proteomes" id="UP000014227"/>
    </source>
</evidence>
<dbReference type="AlphaFoldDB" id="S0EZB0"/>
<gene>
    <name evidence="1" type="ORF">CCALI_02313</name>
</gene>
<dbReference type="PIRSF" id="PIRSF033563">
    <property type="entry name" value="UCP033563"/>
    <property type="match status" value="1"/>
</dbReference>
<name>S0EZB0_CHTCT</name>
<proteinExistence type="predicted"/>
<reference evidence="2" key="1">
    <citation type="submission" date="2013-03" db="EMBL/GenBank/DDBJ databases">
        <title>Genome sequence of Chthonomonas calidirosea, the first sequenced genome from the Armatimonadetes phylum (formally candidate division OP10).</title>
        <authorList>
            <person name="Lee K.C.Y."/>
            <person name="Morgan X.C."/>
            <person name="Dunfield P.F."/>
            <person name="Tamas I."/>
            <person name="Houghton K.M."/>
            <person name="Vyssotski M."/>
            <person name="Ryan J.L.J."/>
            <person name="Lagutin K."/>
            <person name="McDonald I.R."/>
            <person name="Stott M.B."/>
        </authorList>
    </citation>
    <scope>NUCLEOTIDE SEQUENCE [LARGE SCALE GENOMIC DNA]</scope>
    <source>
        <strain evidence="2">DSM 23976 / ICMP 18418 / T49</strain>
    </source>
</reference>